<comment type="subcellular location">
    <subcellularLocation>
        <location evidence="1">Nucleus</location>
    </subcellularLocation>
</comment>
<protein>
    <submittedName>
        <fullName evidence="7">snRNA-activating protein complex subunit 3</fullName>
    </submittedName>
</protein>
<dbReference type="InParanoid" id="A0A2R5G103"/>
<comment type="caution">
    <text evidence="7">The sequence shown here is derived from an EMBL/GenBank/DDBJ whole genome shotgun (WGS) entry which is preliminary data.</text>
</comment>
<evidence type="ECO:0000256" key="3">
    <source>
        <dbReference type="ARBA" id="ARBA00023015"/>
    </source>
</evidence>
<evidence type="ECO:0000256" key="2">
    <source>
        <dbReference type="ARBA" id="ARBA00010410"/>
    </source>
</evidence>
<accession>A0A2R5G103</accession>
<evidence type="ECO:0000313" key="7">
    <source>
        <dbReference type="EMBL" id="GBG24697.1"/>
    </source>
</evidence>
<evidence type="ECO:0000256" key="5">
    <source>
        <dbReference type="ARBA" id="ARBA00023163"/>
    </source>
</evidence>
<dbReference type="Proteomes" id="UP000241890">
    <property type="component" value="Unassembled WGS sequence"/>
</dbReference>
<dbReference type="InterPro" id="IPR022042">
    <property type="entry name" value="snRNA-activating_su3"/>
</dbReference>
<comment type="similarity">
    <text evidence="2">Belongs to the SNAPC3/SRD2 family.</text>
</comment>
<dbReference type="GO" id="GO:0042795">
    <property type="term" value="P:snRNA transcription by RNA polymerase II"/>
    <property type="evidence" value="ECO:0007669"/>
    <property type="project" value="TreeGrafter"/>
</dbReference>
<evidence type="ECO:0000313" key="8">
    <source>
        <dbReference type="Proteomes" id="UP000241890"/>
    </source>
</evidence>
<keyword evidence="4" id="KW-0238">DNA-binding</keyword>
<evidence type="ECO:0000256" key="1">
    <source>
        <dbReference type="ARBA" id="ARBA00004123"/>
    </source>
</evidence>
<evidence type="ECO:0000256" key="4">
    <source>
        <dbReference type="ARBA" id="ARBA00023125"/>
    </source>
</evidence>
<keyword evidence="6" id="KW-0539">Nucleus</keyword>
<sequence length="194" mass="21499">MERVRLPRAKGARTLDAAQDVSASLAAAREAAQASPARVQAMLADARGLAARTPTKIVQDALATETPPDAMPRHASLVSLMRQRWNADEVLAENAAEGDCEHQIDILRVRRRPRAYPANAAAYPMLRFAAGVRRPMCVLCGKFWARYMCFADGVSGEDPSKFCSKCFQMVFYDQDGELQTRFAHMRVVPLRFAV</sequence>
<dbReference type="GO" id="GO:0003681">
    <property type="term" value="F:bent DNA binding"/>
    <property type="evidence" value="ECO:0007669"/>
    <property type="project" value="TreeGrafter"/>
</dbReference>
<proteinExistence type="inferred from homology"/>
<dbReference type="EMBL" id="BEYU01000008">
    <property type="protein sequence ID" value="GBG24697.1"/>
    <property type="molecule type" value="Genomic_DNA"/>
</dbReference>
<keyword evidence="5" id="KW-0804">Transcription</keyword>
<dbReference type="GO" id="GO:0001046">
    <property type="term" value="F:core promoter sequence-specific DNA binding"/>
    <property type="evidence" value="ECO:0007669"/>
    <property type="project" value="TreeGrafter"/>
</dbReference>
<name>A0A2R5G103_9STRA</name>
<reference evidence="7 8" key="1">
    <citation type="submission" date="2017-12" db="EMBL/GenBank/DDBJ databases">
        <title>Sequencing, de novo assembly and annotation of complete genome of a new Thraustochytrid species, strain FCC1311.</title>
        <authorList>
            <person name="Sedici K."/>
            <person name="Godart F."/>
            <person name="Aiese Cigliano R."/>
            <person name="Sanseverino W."/>
            <person name="Barakat M."/>
            <person name="Ortet P."/>
            <person name="Marechal E."/>
            <person name="Cagnac O."/>
            <person name="Amato A."/>
        </authorList>
    </citation>
    <scope>NUCLEOTIDE SEQUENCE [LARGE SCALE GENOMIC DNA]</scope>
</reference>
<dbReference type="PANTHER" id="PTHR13421:SF16">
    <property type="entry name" value="SNRNA-ACTIVATING PROTEIN COMPLEX SUBUNIT 3"/>
    <property type="match status" value="1"/>
</dbReference>
<gene>
    <name evidence="7" type="ORF">FCC1311_009152</name>
</gene>
<evidence type="ECO:0000256" key="6">
    <source>
        <dbReference type="ARBA" id="ARBA00023242"/>
    </source>
</evidence>
<dbReference type="GO" id="GO:0005634">
    <property type="term" value="C:nucleus"/>
    <property type="evidence" value="ECO:0007669"/>
    <property type="project" value="UniProtKB-SubCell"/>
</dbReference>
<keyword evidence="8" id="KW-1185">Reference proteome</keyword>
<dbReference type="Pfam" id="PF12251">
    <property type="entry name" value="SNAPC3"/>
    <property type="match status" value="1"/>
</dbReference>
<dbReference type="AlphaFoldDB" id="A0A2R5G103"/>
<dbReference type="GO" id="GO:0019185">
    <property type="term" value="C:snRNA-activating protein complex"/>
    <property type="evidence" value="ECO:0007669"/>
    <property type="project" value="TreeGrafter"/>
</dbReference>
<dbReference type="GO" id="GO:0001006">
    <property type="term" value="F:RNA polymerase III type 3 promoter sequence-specific DNA binding"/>
    <property type="evidence" value="ECO:0007669"/>
    <property type="project" value="TreeGrafter"/>
</dbReference>
<dbReference type="GO" id="GO:0042796">
    <property type="term" value="P:snRNA transcription by RNA polymerase III"/>
    <property type="evidence" value="ECO:0007669"/>
    <property type="project" value="TreeGrafter"/>
</dbReference>
<organism evidence="7 8">
    <name type="scientific">Hondaea fermentalgiana</name>
    <dbReference type="NCBI Taxonomy" id="2315210"/>
    <lineage>
        <taxon>Eukaryota</taxon>
        <taxon>Sar</taxon>
        <taxon>Stramenopiles</taxon>
        <taxon>Bigyra</taxon>
        <taxon>Labyrinthulomycetes</taxon>
        <taxon>Thraustochytrida</taxon>
        <taxon>Thraustochytriidae</taxon>
        <taxon>Hondaea</taxon>
    </lineage>
</organism>
<keyword evidence="3" id="KW-0805">Transcription regulation</keyword>
<dbReference type="GO" id="GO:0000978">
    <property type="term" value="F:RNA polymerase II cis-regulatory region sequence-specific DNA binding"/>
    <property type="evidence" value="ECO:0007669"/>
    <property type="project" value="TreeGrafter"/>
</dbReference>
<dbReference type="PANTHER" id="PTHR13421">
    <property type="entry name" value="SNRNA-ACTIVATING PROTEIN COMPLEX SUBUNIT 3"/>
    <property type="match status" value="1"/>
</dbReference>